<sequence>MAVLNRKPHRLSYLVSGSGYDDENGDYHPGSSEWKGAIPCDAVPAGKAEQREFEDGVVRSYSYTVYLPSDCHTFTIGDRVKINLIGEIEREFEVKGFHRYQLQCKIWV</sequence>
<reference evidence="1 2" key="1">
    <citation type="journal article" date="2019" name="Nat. Med.">
        <title>A library of human gut bacterial isolates paired with longitudinal multiomics data enables mechanistic microbiome research.</title>
        <authorList>
            <person name="Poyet M."/>
            <person name="Groussin M."/>
            <person name="Gibbons S.M."/>
            <person name="Avila-Pacheco J."/>
            <person name="Jiang X."/>
            <person name="Kearney S.M."/>
            <person name="Perrotta A.R."/>
            <person name="Berdy B."/>
            <person name="Zhao S."/>
            <person name="Lieberman T.D."/>
            <person name="Swanson P.K."/>
            <person name="Smith M."/>
            <person name="Roesemann S."/>
            <person name="Alexander J.E."/>
            <person name="Rich S.A."/>
            <person name="Livny J."/>
            <person name="Vlamakis H."/>
            <person name="Clish C."/>
            <person name="Bullock K."/>
            <person name="Deik A."/>
            <person name="Scott J."/>
            <person name="Pierce K.A."/>
            <person name="Xavier R.J."/>
            <person name="Alm E.J."/>
        </authorList>
    </citation>
    <scope>NUCLEOTIDE SEQUENCE [LARGE SCALE GENOMIC DNA]</scope>
    <source>
        <strain evidence="1 2">BIOML-A5</strain>
    </source>
</reference>
<protein>
    <submittedName>
        <fullName evidence="1">Uncharacterized protein</fullName>
    </submittedName>
</protein>
<dbReference type="RefSeq" id="WP_151849709.1">
    <property type="nucleotide sequence ID" value="NZ_JBCOYF010000023.1"/>
</dbReference>
<dbReference type="Proteomes" id="UP000441522">
    <property type="component" value="Unassembled WGS sequence"/>
</dbReference>
<accession>A0A6I0HVN8</accession>
<name>A0A6I0HVN8_PHOVU</name>
<dbReference type="AlphaFoldDB" id="A0A6I0HVN8"/>
<dbReference type="EMBL" id="WCWW01000047">
    <property type="protein sequence ID" value="KAB3853222.1"/>
    <property type="molecule type" value="Genomic_DNA"/>
</dbReference>
<gene>
    <name evidence="1" type="ORF">GAS29_17520</name>
</gene>
<organism evidence="1 2">
    <name type="scientific">Phocaeicola vulgatus</name>
    <name type="common">Bacteroides vulgatus</name>
    <dbReference type="NCBI Taxonomy" id="821"/>
    <lineage>
        <taxon>Bacteria</taxon>
        <taxon>Pseudomonadati</taxon>
        <taxon>Bacteroidota</taxon>
        <taxon>Bacteroidia</taxon>
        <taxon>Bacteroidales</taxon>
        <taxon>Bacteroidaceae</taxon>
        <taxon>Phocaeicola</taxon>
    </lineage>
</organism>
<comment type="caution">
    <text evidence="1">The sequence shown here is derived from an EMBL/GenBank/DDBJ whole genome shotgun (WGS) entry which is preliminary data.</text>
</comment>
<evidence type="ECO:0000313" key="1">
    <source>
        <dbReference type="EMBL" id="KAB3853222.1"/>
    </source>
</evidence>
<proteinExistence type="predicted"/>
<evidence type="ECO:0000313" key="2">
    <source>
        <dbReference type="Proteomes" id="UP000441522"/>
    </source>
</evidence>